<reference evidence="3" key="2">
    <citation type="journal article" date="2008" name="Nucleic Acids Res.">
        <title>The rice annotation project database (RAP-DB): 2008 update.</title>
        <authorList>
            <consortium name="The rice annotation project (RAP)"/>
        </authorList>
    </citation>
    <scope>GENOME REANNOTATION</scope>
    <source>
        <strain evidence="3">cv. Nipponbare</strain>
    </source>
</reference>
<gene>
    <name evidence="2" type="ORF">P0463A02.22</name>
</gene>
<feature type="compositionally biased region" description="Basic and acidic residues" evidence="1">
    <location>
        <begin position="126"/>
        <end position="136"/>
    </location>
</feature>
<accession>Q7F1Z0</accession>
<feature type="compositionally biased region" description="Basic and acidic residues" evidence="1">
    <location>
        <begin position="58"/>
        <end position="68"/>
    </location>
</feature>
<evidence type="ECO:0000313" key="2">
    <source>
        <dbReference type="EMBL" id="BAB89612.1"/>
    </source>
</evidence>
<dbReference type="EMBL" id="AP003258">
    <property type="protein sequence ID" value="BAB89612.1"/>
    <property type="molecule type" value="Genomic_DNA"/>
</dbReference>
<feature type="region of interest" description="Disordered" evidence="1">
    <location>
        <begin position="114"/>
        <end position="168"/>
    </location>
</feature>
<protein>
    <submittedName>
        <fullName evidence="2">Uncharacterized protein</fullName>
    </submittedName>
</protein>
<proteinExistence type="predicted"/>
<evidence type="ECO:0000256" key="1">
    <source>
        <dbReference type="SAM" id="MobiDB-lite"/>
    </source>
</evidence>
<organism evidence="2 3">
    <name type="scientific">Oryza sativa subsp. japonica</name>
    <name type="common">Rice</name>
    <dbReference type="NCBI Taxonomy" id="39947"/>
    <lineage>
        <taxon>Eukaryota</taxon>
        <taxon>Viridiplantae</taxon>
        <taxon>Streptophyta</taxon>
        <taxon>Embryophyta</taxon>
        <taxon>Tracheophyta</taxon>
        <taxon>Spermatophyta</taxon>
        <taxon>Magnoliopsida</taxon>
        <taxon>Liliopsida</taxon>
        <taxon>Poales</taxon>
        <taxon>Poaceae</taxon>
        <taxon>BOP clade</taxon>
        <taxon>Oryzoideae</taxon>
        <taxon>Oryzeae</taxon>
        <taxon>Oryzinae</taxon>
        <taxon>Oryza</taxon>
        <taxon>Oryza sativa</taxon>
    </lineage>
</organism>
<reference evidence="3" key="1">
    <citation type="journal article" date="2005" name="Nature">
        <title>The map-based sequence of the rice genome.</title>
        <authorList>
            <consortium name="International rice genome sequencing project (IRGSP)"/>
            <person name="Matsumoto T."/>
            <person name="Wu J."/>
            <person name="Kanamori H."/>
            <person name="Katayose Y."/>
            <person name="Fujisawa M."/>
            <person name="Namiki N."/>
            <person name="Mizuno H."/>
            <person name="Yamamoto K."/>
            <person name="Antonio B.A."/>
            <person name="Baba T."/>
            <person name="Sakata K."/>
            <person name="Nagamura Y."/>
            <person name="Aoki H."/>
            <person name="Arikawa K."/>
            <person name="Arita K."/>
            <person name="Bito T."/>
            <person name="Chiden Y."/>
            <person name="Fujitsuka N."/>
            <person name="Fukunaka R."/>
            <person name="Hamada M."/>
            <person name="Harada C."/>
            <person name="Hayashi A."/>
            <person name="Hijishita S."/>
            <person name="Honda M."/>
            <person name="Hosokawa S."/>
            <person name="Ichikawa Y."/>
            <person name="Idonuma A."/>
            <person name="Iijima M."/>
            <person name="Ikeda M."/>
            <person name="Ikeno M."/>
            <person name="Ito K."/>
            <person name="Ito S."/>
            <person name="Ito T."/>
            <person name="Ito Y."/>
            <person name="Ito Y."/>
            <person name="Iwabuchi A."/>
            <person name="Kamiya K."/>
            <person name="Karasawa W."/>
            <person name="Kurita K."/>
            <person name="Katagiri S."/>
            <person name="Kikuta A."/>
            <person name="Kobayashi H."/>
            <person name="Kobayashi N."/>
            <person name="Machita K."/>
            <person name="Maehara T."/>
            <person name="Masukawa M."/>
            <person name="Mizubayashi T."/>
            <person name="Mukai Y."/>
            <person name="Nagasaki H."/>
            <person name="Nagata Y."/>
            <person name="Naito S."/>
            <person name="Nakashima M."/>
            <person name="Nakama Y."/>
            <person name="Nakamichi Y."/>
            <person name="Nakamura M."/>
            <person name="Meguro A."/>
            <person name="Negishi M."/>
            <person name="Ohta I."/>
            <person name="Ohta T."/>
            <person name="Okamoto M."/>
            <person name="Ono N."/>
            <person name="Saji S."/>
            <person name="Sakaguchi M."/>
            <person name="Sakai K."/>
            <person name="Shibata M."/>
            <person name="Shimokawa T."/>
            <person name="Song J."/>
            <person name="Takazaki Y."/>
            <person name="Terasawa K."/>
            <person name="Tsugane M."/>
            <person name="Tsuji K."/>
            <person name="Ueda S."/>
            <person name="Waki K."/>
            <person name="Yamagata H."/>
            <person name="Yamamoto M."/>
            <person name="Yamamoto S."/>
            <person name="Yamane H."/>
            <person name="Yoshiki S."/>
            <person name="Yoshihara R."/>
            <person name="Yukawa K."/>
            <person name="Zhong H."/>
            <person name="Yano M."/>
            <person name="Yuan Q."/>
            <person name="Ouyang S."/>
            <person name="Liu J."/>
            <person name="Jones K.M."/>
            <person name="Gansberger K."/>
            <person name="Moffat K."/>
            <person name="Hill J."/>
            <person name="Bera J."/>
            <person name="Fadrosh D."/>
            <person name="Jin S."/>
            <person name="Johri S."/>
            <person name="Kim M."/>
            <person name="Overton L."/>
            <person name="Reardon M."/>
            <person name="Tsitrin T."/>
            <person name="Vuong H."/>
            <person name="Weaver B."/>
            <person name="Ciecko A."/>
            <person name="Tallon L."/>
            <person name="Jackson J."/>
            <person name="Pai G."/>
            <person name="Aken S.V."/>
            <person name="Utterback T."/>
            <person name="Reidmuller S."/>
            <person name="Feldblyum T."/>
            <person name="Hsiao J."/>
            <person name="Zismann V."/>
            <person name="Iobst S."/>
            <person name="de Vazeille A.R."/>
            <person name="Buell C.R."/>
            <person name="Ying K."/>
            <person name="Li Y."/>
            <person name="Lu T."/>
            <person name="Huang Y."/>
            <person name="Zhao Q."/>
            <person name="Feng Q."/>
            <person name="Zhang L."/>
            <person name="Zhu J."/>
            <person name="Weng Q."/>
            <person name="Mu J."/>
            <person name="Lu Y."/>
            <person name="Fan D."/>
            <person name="Liu Y."/>
            <person name="Guan J."/>
            <person name="Zhang Y."/>
            <person name="Yu S."/>
            <person name="Liu X."/>
            <person name="Zhang Y."/>
            <person name="Hong G."/>
            <person name="Han B."/>
            <person name="Choisne N."/>
            <person name="Demange N."/>
            <person name="Orjeda G."/>
            <person name="Samain S."/>
            <person name="Cattolico L."/>
            <person name="Pelletier E."/>
            <person name="Couloux A."/>
            <person name="Segurens B."/>
            <person name="Wincker P."/>
            <person name="D'Hont A."/>
            <person name="Scarpelli C."/>
            <person name="Weissenbach J."/>
            <person name="Salanoubat M."/>
            <person name="Quetier F."/>
            <person name="Yu Y."/>
            <person name="Kim H.R."/>
            <person name="Rambo T."/>
            <person name="Currie J."/>
            <person name="Collura K."/>
            <person name="Luo M."/>
            <person name="Yang T."/>
            <person name="Ammiraju J.S.S."/>
            <person name="Engler F."/>
            <person name="Soderlund C."/>
            <person name="Wing R.A."/>
            <person name="Palmer L.E."/>
            <person name="de la Bastide M."/>
            <person name="Spiegel L."/>
            <person name="Nascimento L."/>
            <person name="Zutavern T."/>
            <person name="O'Shaughnessy A."/>
            <person name="Dike S."/>
            <person name="Dedhia N."/>
            <person name="Preston R."/>
            <person name="Balija V."/>
            <person name="McCombie W.R."/>
            <person name="Chow T."/>
            <person name="Chen H."/>
            <person name="Chung M."/>
            <person name="Chen C."/>
            <person name="Shaw J."/>
            <person name="Wu H."/>
            <person name="Hsiao K."/>
            <person name="Chao Y."/>
            <person name="Chu M."/>
            <person name="Cheng C."/>
            <person name="Hour A."/>
            <person name="Lee P."/>
            <person name="Lin S."/>
            <person name="Lin Y."/>
            <person name="Liou J."/>
            <person name="Liu S."/>
            <person name="Hsing Y."/>
            <person name="Raghuvanshi S."/>
            <person name="Mohanty A."/>
            <person name="Bharti A.K."/>
            <person name="Gaur A."/>
            <person name="Gupta V."/>
            <person name="Kumar D."/>
            <person name="Ravi V."/>
            <person name="Vij S."/>
            <person name="Kapur A."/>
            <person name="Khurana P."/>
            <person name="Khurana P."/>
            <person name="Khurana J.P."/>
            <person name="Tyagi A.K."/>
            <person name="Gaikwad K."/>
            <person name="Singh A."/>
            <person name="Dalal V."/>
            <person name="Srivastava S."/>
            <person name="Dixit A."/>
            <person name="Pal A.K."/>
            <person name="Ghazi I.A."/>
            <person name="Yadav M."/>
            <person name="Pandit A."/>
            <person name="Bhargava A."/>
            <person name="Sureshbabu K."/>
            <person name="Batra K."/>
            <person name="Sharma T.R."/>
            <person name="Mohapatra T."/>
            <person name="Singh N.K."/>
            <person name="Messing J."/>
            <person name="Nelson A.B."/>
            <person name="Fuks G."/>
            <person name="Kavchok S."/>
            <person name="Keizer G."/>
            <person name="Linton E."/>
            <person name="Llaca V."/>
            <person name="Song R."/>
            <person name="Tanyolac B."/>
            <person name="Young S."/>
            <person name="Ho-Il K."/>
            <person name="Hahn J.H."/>
            <person name="Sangsakoo G."/>
            <person name="Vanavichit A."/>
            <person name="de Mattos Luiz.A.T."/>
            <person name="Zimmer P.D."/>
            <person name="Malone G."/>
            <person name="Dellagostin O."/>
            <person name="de Oliveira A.C."/>
            <person name="Bevan M."/>
            <person name="Bancroft I."/>
            <person name="Minx P."/>
            <person name="Cordum H."/>
            <person name="Wilson R."/>
            <person name="Cheng Z."/>
            <person name="Jin W."/>
            <person name="Jiang J."/>
            <person name="Leong S.A."/>
            <person name="Iwama H."/>
            <person name="Gojobori T."/>
            <person name="Itoh T."/>
            <person name="Niimura Y."/>
            <person name="Fujii Y."/>
            <person name="Habara T."/>
            <person name="Sakai H."/>
            <person name="Sato Y."/>
            <person name="Wilson G."/>
            <person name="Kumar K."/>
            <person name="McCouch S."/>
            <person name="Juretic N."/>
            <person name="Hoen D."/>
            <person name="Wright S."/>
            <person name="Bruskiewich R."/>
            <person name="Bureau T."/>
            <person name="Miyao A."/>
            <person name="Hirochika H."/>
            <person name="Nishikawa T."/>
            <person name="Kadowaki K."/>
            <person name="Sugiura M."/>
            <person name="Burr B."/>
            <person name="Sasaki T."/>
        </authorList>
    </citation>
    <scope>NUCLEOTIDE SEQUENCE [LARGE SCALE GENOMIC DNA]</scope>
    <source>
        <strain evidence="3">cv. Nipponbare</strain>
    </source>
</reference>
<name>Q7F1Z0_ORYSJ</name>
<feature type="region of interest" description="Disordered" evidence="1">
    <location>
        <begin position="58"/>
        <end position="84"/>
    </location>
</feature>
<dbReference type="Proteomes" id="UP000000763">
    <property type="component" value="Chromosome 1"/>
</dbReference>
<sequence length="168" mass="18457">MPAAEEGFQTPKRTQYKGVYDAVSSYFPLTWFFYASRMTKMIAADGELVPSRLNFDADDRRRDVDGGRQEASSATGPACDTSHGASTLLHATNRWRFGRTRRATWRPPHAVSLAAAGNRAVGQEGDGGKRADETPPRRGRQQPAVSSVWDDRSSTVPIRSSPLAAKFN</sequence>
<evidence type="ECO:0000313" key="3">
    <source>
        <dbReference type="Proteomes" id="UP000000763"/>
    </source>
</evidence>
<dbReference type="AlphaFoldDB" id="Q7F1Z0"/>